<proteinExistence type="predicted"/>
<organism evidence="1 2">
    <name type="scientific">Linderina macrospora</name>
    <dbReference type="NCBI Taxonomy" id="4868"/>
    <lineage>
        <taxon>Eukaryota</taxon>
        <taxon>Fungi</taxon>
        <taxon>Fungi incertae sedis</taxon>
        <taxon>Zoopagomycota</taxon>
        <taxon>Kickxellomycotina</taxon>
        <taxon>Kickxellomycetes</taxon>
        <taxon>Kickxellales</taxon>
        <taxon>Kickxellaceae</taxon>
        <taxon>Linderina</taxon>
    </lineage>
</organism>
<gene>
    <name evidence="1" type="primary">EPHX2</name>
    <name evidence="1" type="ORF">FBU59_004234</name>
</gene>
<reference evidence="1" key="1">
    <citation type="submission" date="2022-07" db="EMBL/GenBank/DDBJ databases">
        <title>Phylogenomic reconstructions and comparative analyses of Kickxellomycotina fungi.</title>
        <authorList>
            <person name="Reynolds N.K."/>
            <person name="Stajich J.E."/>
            <person name="Barry K."/>
            <person name="Grigoriev I.V."/>
            <person name="Crous P."/>
            <person name="Smith M.E."/>
        </authorList>
    </citation>
    <scope>NUCLEOTIDE SEQUENCE</scope>
    <source>
        <strain evidence="1">NRRL 5244</strain>
    </source>
</reference>
<sequence>RSIRDVEKQKRSSLVTLGQLDYYVSEYQWNGIDGPLLFYHAHQLNWEEEREAGFLMSKIEKPCMMVTAGKDNALPAKWAAHMPDFIPDLMQEHIEDSGHWVLVEQPKLCNTAFSNYLQHLEDNGFVEK</sequence>
<accession>A0ACC1J605</accession>
<evidence type="ECO:0000313" key="1">
    <source>
        <dbReference type="EMBL" id="KAJ1939096.1"/>
    </source>
</evidence>
<feature type="non-terminal residue" evidence="1">
    <location>
        <position position="1"/>
    </location>
</feature>
<evidence type="ECO:0000313" key="2">
    <source>
        <dbReference type="Proteomes" id="UP001150603"/>
    </source>
</evidence>
<comment type="caution">
    <text evidence="1">The sequence shown here is derived from an EMBL/GenBank/DDBJ whole genome shotgun (WGS) entry which is preliminary data.</text>
</comment>
<protein>
    <submittedName>
        <fullName evidence="1">Bifunctional epoxide hydrolase 2</fullName>
    </submittedName>
</protein>
<name>A0ACC1J605_9FUNG</name>
<keyword evidence="1" id="KW-0378">Hydrolase</keyword>
<dbReference type="EMBL" id="JANBPW010002959">
    <property type="protein sequence ID" value="KAJ1939096.1"/>
    <property type="molecule type" value="Genomic_DNA"/>
</dbReference>
<keyword evidence="2" id="KW-1185">Reference proteome</keyword>
<dbReference type="Proteomes" id="UP001150603">
    <property type="component" value="Unassembled WGS sequence"/>
</dbReference>